<proteinExistence type="predicted"/>
<reference evidence="2 3" key="1">
    <citation type="submission" date="2023-11" db="EMBL/GenBank/DDBJ databases">
        <title>Halocaridina rubra genome assembly.</title>
        <authorList>
            <person name="Smith C."/>
        </authorList>
    </citation>
    <scope>NUCLEOTIDE SEQUENCE [LARGE SCALE GENOMIC DNA]</scope>
    <source>
        <strain evidence="2">EP-1</strain>
        <tissue evidence="2">Whole</tissue>
    </source>
</reference>
<keyword evidence="1" id="KW-0812">Transmembrane</keyword>
<dbReference type="Proteomes" id="UP001381693">
    <property type="component" value="Unassembled WGS sequence"/>
</dbReference>
<protein>
    <submittedName>
        <fullName evidence="2">Uncharacterized protein</fullName>
    </submittedName>
</protein>
<evidence type="ECO:0000313" key="3">
    <source>
        <dbReference type="Proteomes" id="UP001381693"/>
    </source>
</evidence>
<keyword evidence="1" id="KW-1133">Transmembrane helix</keyword>
<evidence type="ECO:0000256" key="1">
    <source>
        <dbReference type="SAM" id="Phobius"/>
    </source>
</evidence>
<gene>
    <name evidence="2" type="ORF">SK128_015032</name>
</gene>
<comment type="caution">
    <text evidence="2">The sequence shown here is derived from an EMBL/GenBank/DDBJ whole genome shotgun (WGS) entry which is preliminary data.</text>
</comment>
<dbReference type="EMBL" id="JAXCGZ010017898">
    <property type="protein sequence ID" value="KAK7067631.1"/>
    <property type="molecule type" value="Genomic_DNA"/>
</dbReference>
<feature type="transmembrane region" description="Helical" evidence="1">
    <location>
        <begin position="47"/>
        <end position="68"/>
    </location>
</feature>
<keyword evidence="1" id="KW-0472">Membrane</keyword>
<keyword evidence="3" id="KW-1185">Reference proteome</keyword>
<sequence>MVKSNLYKPHGSRVLNHLDHREYLRWKAWSSVVEPDLRRLDKTLGAVQFLILELITLCTGFYLVYSVLQALPGLQPVPPVTVTGR</sequence>
<dbReference type="AlphaFoldDB" id="A0AAN8WP81"/>
<accession>A0AAN8WP81</accession>
<name>A0AAN8WP81_HALRR</name>
<evidence type="ECO:0000313" key="2">
    <source>
        <dbReference type="EMBL" id="KAK7067631.1"/>
    </source>
</evidence>
<organism evidence="2 3">
    <name type="scientific">Halocaridina rubra</name>
    <name type="common">Hawaiian red shrimp</name>
    <dbReference type="NCBI Taxonomy" id="373956"/>
    <lineage>
        <taxon>Eukaryota</taxon>
        <taxon>Metazoa</taxon>
        <taxon>Ecdysozoa</taxon>
        <taxon>Arthropoda</taxon>
        <taxon>Crustacea</taxon>
        <taxon>Multicrustacea</taxon>
        <taxon>Malacostraca</taxon>
        <taxon>Eumalacostraca</taxon>
        <taxon>Eucarida</taxon>
        <taxon>Decapoda</taxon>
        <taxon>Pleocyemata</taxon>
        <taxon>Caridea</taxon>
        <taxon>Atyoidea</taxon>
        <taxon>Atyidae</taxon>
        <taxon>Halocaridina</taxon>
    </lineage>
</organism>